<evidence type="ECO:0000313" key="9">
    <source>
        <dbReference type="EMBL" id="KZM33713.1"/>
    </source>
</evidence>
<dbReference type="Gene3D" id="1.10.3720.10">
    <property type="entry name" value="MetI-like"/>
    <property type="match status" value="1"/>
</dbReference>
<reference evidence="9 10" key="1">
    <citation type="submission" date="2016-01" db="EMBL/GenBank/DDBJ databases">
        <title>Genome sequence of Oerskovia enterophila VJag, an agar and cellulose degrading bacterium.</title>
        <authorList>
            <person name="Poehlein A."/>
            <person name="Jag V."/>
            <person name="Bengelsdorf F."/>
            <person name="Duerre P."/>
            <person name="Daniel R."/>
        </authorList>
    </citation>
    <scope>NUCLEOTIDE SEQUENCE [LARGE SCALE GENOMIC DNA]</scope>
    <source>
        <strain evidence="9 10">VJag</strain>
    </source>
</reference>
<dbReference type="Proteomes" id="UP000076447">
    <property type="component" value="Unassembled WGS sequence"/>
</dbReference>
<dbReference type="AlphaFoldDB" id="A0A163Q1G9"/>
<feature type="transmembrane region" description="Helical" evidence="7">
    <location>
        <begin position="189"/>
        <end position="214"/>
    </location>
</feature>
<evidence type="ECO:0000256" key="6">
    <source>
        <dbReference type="ARBA" id="ARBA00023136"/>
    </source>
</evidence>
<keyword evidence="3" id="KW-1003">Cell membrane</keyword>
<dbReference type="PATRIC" id="fig|43678.3.peg.3716"/>
<evidence type="ECO:0000256" key="3">
    <source>
        <dbReference type="ARBA" id="ARBA00022475"/>
    </source>
</evidence>
<proteinExistence type="inferred from homology"/>
<evidence type="ECO:0000256" key="7">
    <source>
        <dbReference type="RuleBase" id="RU363032"/>
    </source>
</evidence>
<keyword evidence="2 7" id="KW-0813">Transport</keyword>
<name>A0A163Q1G9_9CELL</name>
<dbReference type="InterPro" id="IPR035906">
    <property type="entry name" value="MetI-like_sf"/>
</dbReference>
<accession>A0A163Q1G9</accession>
<keyword evidence="4 7" id="KW-0812">Transmembrane</keyword>
<sequence>MSTVQRPAWQGTPRLGTSIVRGLGLALLCALVLFPFLVVVSTSLATQADIDANGGYVIWPASFSLDAYRQIFDGTQVTRSIFISIGITAVGTAFSLFCTVLAAYGLSRRGSLFQRGLLTFVLITLLFGPGMIPVYLMVKNLGMLNTYWALIIPGAVSAFNVVIVRGFIQGIPGELFDAARIDGASEWRVLWSIVMPLSRAVIAVVGLFLAVGYWNNYFGPLLYLNDSEMWPLQLLMRSFVLQNNVTSTASPLPGTVMPPQQAVQMALVVIATLPILCAYPFLTKHMSKGMLTGAVKG</sequence>
<dbReference type="GO" id="GO:0055085">
    <property type="term" value="P:transmembrane transport"/>
    <property type="evidence" value="ECO:0007669"/>
    <property type="project" value="InterPro"/>
</dbReference>
<comment type="similarity">
    <text evidence="7">Belongs to the binding-protein-dependent transport system permease family.</text>
</comment>
<gene>
    <name evidence="9" type="primary">lacG</name>
    <name evidence="9" type="ORF">OJAG_35520</name>
</gene>
<evidence type="ECO:0000256" key="4">
    <source>
        <dbReference type="ARBA" id="ARBA00022692"/>
    </source>
</evidence>
<evidence type="ECO:0000256" key="2">
    <source>
        <dbReference type="ARBA" id="ARBA00022448"/>
    </source>
</evidence>
<feature type="transmembrane region" description="Helical" evidence="7">
    <location>
        <begin position="147"/>
        <end position="168"/>
    </location>
</feature>
<comment type="subcellular location">
    <subcellularLocation>
        <location evidence="1 7">Cell membrane</location>
        <topology evidence="1 7">Multi-pass membrane protein</topology>
    </subcellularLocation>
</comment>
<feature type="domain" description="ABC transmembrane type-1" evidence="8">
    <location>
        <begin position="81"/>
        <end position="278"/>
    </location>
</feature>
<keyword evidence="5 7" id="KW-1133">Transmembrane helix</keyword>
<dbReference type="PANTHER" id="PTHR43744:SF9">
    <property type="entry name" value="POLYGALACTURONAN_RHAMNOGALACTURONAN TRANSPORT SYSTEM PERMEASE PROTEIN YTCP"/>
    <property type="match status" value="1"/>
</dbReference>
<organism evidence="9 10">
    <name type="scientific">Oerskovia enterophila</name>
    <dbReference type="NCBI Taxonomy" id="43678"/>
    <lineage>
        <taxon>Bacteria</taxon>
        <taxon>Bacillati</taxon>
        <taxon>Actinomycetota</taxon>
        <taxon>Actinomycetes</taxon>
        <taxon>Micrococcales</taxon>
        <taxon>Cellulomonadaceae</taxon>
        <taxon>Oerskovia</taxon>
    </lineage>
</organism>
<dbReference type="RefSeq" id="WP_068709984.1">
    <property type="nucleotide sequence ID" value="NZ_JBEPRG010000021.1"/>
</dbReference>
<evidence type="ECO:0000256" key="1">
    <source>
        <dbReference type="ARBA" id="ARBA00004651"/>
    </source>
</evidence>
<feature type="transmembrane region" description="Helical" evidence="7">
    <location>
        <begin position="20"/>
        <end position="40"/>
    </location>
</feature>
<dbReference type="OrthoDB" id="2063054at2"/>
<evidence type="ECO:0000313" key="10">
    <source>
        <dbReference type="Proteomes" id="UP000076447"/>
    </source>
</evidence>
<evidence type="ECO:0000259" key="8">
    <source>
        <dbReference type="PROSITE" id="PS50928"/>
    </source>
</evidence>
<dbReference type="STRING" id="43678.OJAG_35520"/>
<dbReference type="GO" id="GO:0005886">
    <property type="term" value="C:plasma membrane"/>
    <property type="evidence" value="ECO:0007669"/>
    <property type="project" value="UniProtKB-SubCell"/>
</dbReference>
<dbReference type="PROSITE" id="PS50928">
    <property type="entry name" value="ABC_TM1"/>
    <property type="match status" value="1"/>
</dbReference>
<dbReference type="Pfam" id="PF00528">
    <property type="entry name" value="BPD_transp_1"/>
    <property type="match status" value="1"/>
</dbReference>
<dbReference type="SUPFAM" id="SSF161098">
    <property type="entry name" value="MetI-like"/>
    <property type="match status" value="1"/>
</dbReference>
<keyword evidence="6 7" id="KW-0472">Membrane</keyword>
<dbReference type="CDD" id="cd06261">
    <property type="entry name" value="TM_PBP2"/>
    <property type="match status" value="1"/>
</dbReference>
<feature type="transmembrane region" description="Helical" evidence="7">
    <location>
        <begin position="116"/>
        <end position="135"/>
    </location>
</feature>
<dbReference type="InterPro" id="IPR000515">
    <property type="entry name" value="MetI-like"/>
</dbReference>
<comment type="caution">
    <text evidence="9">The sequence shown here is derived from an EMBL/GenBank/DDBJ whole genome shotgun (WGS) entry which is preliminary data.</text>
</comment>
<evidence type="ECO:0000256" key="5">
    <source>
        <dbReference type="ARBA" id="ARBA00022989"/>
    </source>
</evidence>
<dbReference type="EMBL" id="LRIE01000084">
    <property type="protein sequence ID" value="KZM33713.1"/>
    <property type="molecule type" value="Genomic_DNA"/>
</dbReference>
<dbReference type="PANTHER" id="PTHR43744">
    <property type="entry name" value="ABC TRANSPORTER PERMEASE PROTEIN MG189-RELATED-RELATED"/>
    <property type="match status" value="1"/>
</dbReference>
<protein>
    <submittedName>
        <fullName evidence="9">Lactose transport system permease protein LacG</fullName>
    </submittedName>
</protein>
<feature type="transmembrane region" description="Helical" evidence="7">
    <location>
        <begin position="262"/>
        <end position="282"/>
    </location>
</feature>
<feature type="transmembrane region" description="Helical" evidence="7">
    <location>
        <begin position="81"/>
        <end position="104"/>
    </location>
</feature>